<dbReference type="Gene3D" id="1.10.150.130">
    <property type="match status" value="1"/>
</dbReference>
<feature type="domain" description="Tyr recombinase" evidence="10">
    <location>
        <begin position="109"/>
        <end position="294"/>
    </location>
</feature>
<dbReference type="GO" id="GO:0006313">
    <property type="term" value="P:DNA transposition"/>
    <property type="evidence" value="ECO:0007669"/>
    <property type="project" value="UniProtKB-UniRule"/>
</dbReference>
<comment type="subcellular location">
    <subcellularLocation>
        <location evidence="1 9">Cytoplasm</location>
    </subcellularLocation>
</comment>
<dbReference type="Pfam" id="PF02899">
    <property type="entry name" value="Phage_int_SAM_1"/>
    <property type="match status" value="1"/>
</dbReference>
<feature type="active site" evidence="9">
    <location>
        <position position="272"/>
    </location>
</feature>
<dbReference type="HAMAP" id="MF_01808">
    <property type="entry name" value="Recomb_XerC_XerD"/>
    <property type="match status" value="1"/>
</dbReference>
<feature type="active site" evidence="9">
    <location>
        <position position="246"/>
    </location>
</feature>
<dbReference type="InterPro" id="IPR044068">
    <property type="entry name" value="CB"/>
</dbReference>
<dbReference type="GO" id="GO:0003677">
    <property type="term" value="F:DNA binding"/>
    <property type="evidence" value="ECO:0007669"/>
    <property type="project" value="UniProtKB-UniRule"/>
</dbReference>
<keyword evidence="3 9" id="KW-0132">Cell division</keyword>
<evidence type="ECO:0000256" key="4">
    <source>
        <dbReference type="ARBA" id="ARBA00022829"/>
    </source>
</evidence>
<reference evidence="12 13" key="1">
    <citation type="submission" date="2012-06" db="EMBL/GenBank/DDBJ databases">
        <title>Draft Genome Sequence of Lactobacillus pasteurii CRBIP 24.76T.</title>
        <authorList>
            <person name="Cousin S."/>
            <person name="Bouchier C."/>
            <person name="Loux V."/>
            <person name="Ma L."/>
            <person name="Creno S."/>
            <person name="Bizet C."/>
            <person name="Clermont D."/>
        </authorList>
    </citation>
    <scope>NUCLEOTIDE SEQUENCE [LARGE SCALE GENOMIC DNA]</scope>
    <source>
        <strain evidence="13">CRBIP 24.76T</strain>
    </source>
</reference>
<comment type="subunit">
    <text evidence="9">Forms a cyclic heterotetrameric complex composed of two molecules of XerC and two molecules of XerD.</text>
</comment>
<dbReference type="GO" id="GO:0005737">
    <property type="term" value="C:cytoplasm"/>
    <property type="evidence" value="ECO:0007669"/>
    <property type="project" value="UniProtKB-SubCell"/>
</dbReference>
<evidence type="ECO:0000313" key="12">
    <source>
        <dbReference type="EMBL" id="CCI85546.1"/>
    </source>
</evidence>
<keyword evidence="6 9" id="KW-0238">DNA-binding</keyword>
<dbReference type="STRING" id="1423790.BN53_05535"/>
<proteinExistence type="inferred from homology"/>
<dbReference type="eggNOG" id="COG4974">
    <property type="taxonomic scope" value="Bacteria"/>
</dbReference>
<comment type="function">
    <text evidence="9">Site-specific tyrosine recombinase, which acts by catalyzing the cutting and rejoining of the recombining DNA molecules. The XerC-XerD complex is essential to convert dimers of the bacterial chromosome into monomers to permit their segregation at cell division. It also contributes to the segregational stability of plasmids.</text>
</comment>
<feature type="active site" evidence="9">
    <location>
        <position position="173"/>
    </location>
</feature>
<dbReference type="EMBL" id="CAKD01000023">
    <property type="protein sequence ID" value="CCI85546.1"/>
    <property type="molecule type" value="Genomic_DNA"/>
</dbReference>
<dbReference type="Pfam" id="PF00589">
    <property type="entry name" value="Phage_integrase"/>
    <property type="match status" value="1"/>
</dbReference>
<evidence type="ECO:0000256" key="7">
    <source>
        <dbReference type="ARBA" id="ARBA00023172"/>
    </source>
</evidence>
<evidence type="ECO:0000313" key="13">
    <source>
        <dbReference type="Proteomes" id="UP000009311"/>
    </source>
</evidence>
<feature type="active site" description="O-(3'-phospho-DNA)-tyrosine intermediate" evidence="9">
    <location>
        <position position="281"/>
    </location>
</feature>
<dbReference type="PROSITE" id="PS51898">
    <property type="entry name" value="TYR_RECOMBINASE"/>
    <property type="match status" value="1"/>
</dbReference>
<evidence type="ECO:0000256" key="5">
    <source>
        <dbReference type="ARBA" id="ARBA00022908"/>
    </source>
</evidence>
<evidence type="ECO:0000256" key="6">
    <source>
        <dbReference type="ARBA" id="ARBA00023125"/>
    </source>
</evidence>
<accession>I7LBG0</accession>
<dbReference type="InterPro" id="IPR011010">
    <property type="entry name" value="DNA_brk_join_enz"/>
</dbReference>
<evidence type="ECO:0000259" key="10">
    <source>
        <dbReference type="PROSITE" id="PS51898"/>
    </source>
</evidence>
<keyword evidence="4 9" id="KW-0159">Chromosome partition</keyword>
<evidence type="ECO:0000259" key="11">
    <source>
        <dbReference type="PROSITE" id="PS51900"/>
    </source>
</evidence>
<feature type="active site" evidence="9">
    <location>
        <position position="149"/>
    </location>
</feature>
<dbReference type="SUPFAM" id="SSF56349">
    <property type="entry name" value="DNA breaking-rejoining enzymes"/>
    <property type="match status" value="1"/>
</dbReference>
<dbReference type="InterPro" id="IPR004107">
    <property type="entry name" value="Integrase_SAM-like_N"/>
</dbReference>
<evidence type="ECO:0000256" key="8">
    <source>
        <dbReference type="ARBA" id="ARBA00023306"/>
    </source>
</evidence>
<sequence>MQKDELQLFIDYLKSERNYSDKTISAYQTDLLKAKSFWQENGGFDGWTTIQSRDIEVYLQYIADNDNLSRSSQTRKMSALRSFYRFLTRRHIVKVDPTQTIALKKGERRLPEFFYSQEIAKVIDSLSGSDPLSQRNLALFELLYATGMRLNEVANLKVKQIDLDTTTILVHGKGNKDRIVVFDSNTKRDLENYLNDGRKKLLVLANDPTEYVFLNRFGRKISNRGIESTMQRVFNKAGIAGKVHPHELRHSFATAMIHNGADLRTVQELLGHSNLSTTQIYTHVTMAHLQDEYDKFFNQKRKENK</sequence>
<dbReference type="GO" id="GO:0051301">
    <property type="term" value="P:cell division"/>
    <property type="evidence" value="ECO:0007669"/>
    <property type="project" value="UniProtKB-KW"/>
</dbReference>
<evidence type="ECO:0000256" key="9">
    <source>
        <dbReference type="HAMAP-Rule" id="MF_01808"/>
    </source>
</evidence>
<name>I7LBG0_9LACO</name>
<gene>
    <name evidence="9" type="primary">xerC</name>
    <name evidence="12" type="ORF">BN53_05535</name>
</gene>
<dbReference type="InterPro" id="IPR050090">
    <property type="entry name" value="Tyrosine_recombinase_XerCD"/>
</dbReference>
<dbReference type="NCBIfam" id="NF040815">
    <property type="entry name" value="recomb_XerA_Arch"/>
    <property type="match status" value="1"/>
</dbReference>
<feature type="domain" description="Core-binding (CB)" evidence="11">
    <location>
        <begin position="1"/>
        <end position="88"/>
    </location>
</feature>
<dbReference type="CDD" id="cd00798">
    <property type="entry name" value="INT_XerDC_C"/>
    <property type="match status" value="1"/>
</dbReference>
<keyword evidence="8 9" id="KW-0131">Cell cycle</keyword>
<protein>
    <recommendedName>
        <fullName evidence="9">Tyrosine recombinase XerC</fullName>
    </recommendedName>
</protein>
<dbReference type="PANTHER" id="PTHR30349">
    <property type="entry name" value="PHAGE INTEGRASE-RELATED"/>
    <property type="match status" value="1"/>
</dbReference>
<dbReference type="AlphaFoldDB" id="I7LBG0"/>
<organism evidence="12 13">
    <name type="scientific">Lactobacillus pasteurii DSM 23907 = CRBIP 24.76</name>
    <dbReference type="NCBI Taxonomy" id="1423790"/>
    <lineage>
        <taxon>Bacteria</taxon>
        <taxon>Bacillati</taxon>
        <taxon>Bacillota</taxon>
        <taxon>Bacilli</taxon>
        <taxon>Lactobacillales</taxon>
        <taxon>Lactobacillaceae</taxon>
        <taxon>Lactobacillus</taxon>
    </lineage>
</organism>
<dbReference type="NCBIfam" id="NF001399">
    <property type="entry name" value="PRK00283.1"/>
    <property type="match status" value="1"/>
</dbReference>
<dbReference type="GO" id="GO:0009037">
    <property type="term" value="F:tyrosine-based site-specific recombinase activity"/>
    <property type="evidence" value="ECO:0007669"/>
    <property type="project" value="UniProtKB-UniRule"/>
</dbReference>
<keyword evidence="2 9" id="KW-0963">Cytoplasm</keyword>
<dbReference type="PROSITE" id="PS51900">
    <property type="entry name" value="CB"/>
    <property type="match status" value="1"/>
</dbReference>
<dbReference type="PANTHER" id="PTHR30349:SF77">
    <property type="entry name" value="TYROSINE RECOMBINASE XERC"/>
    <property type="match status" value="1"/>
</dbReference>
<dbReference type="InterPro" id="IPR023009">
    <property type="entry name" value="Tyrosine_recombinase_XerC/XerD"/>
</dbReference>
<feature type="active site" evidence="9">
    <location>
        <position position="249"/>
    </location>
</feature>
<dbReference type="InterPro" id="IPR010998">
    <property type="entry name" value="Integrase_recombinase_N"/>
</dbReference>
<dbReference type="PATRIC" id="fig|1423790.3.peg.289"/>
<dbReference type="InterPro" id="IPR013762">
    <property type="entry name" value="Integrase-like_cat_sf"/>
</dbReference>
<evidence type="ECO:0000256" key="1">
    <source>
        <dbReference type="ARBA" id="ARBA00004496"/>
    </source>
</evidence>
<evidence type="ECO:0000256" key="3">
    <source>
        <dbReference type="ARBA" id="ARBA00022618"/>
    </source>
</evidence>
<keyword evidence="7 9" id="KW-0233">DNA recombination</keyword>
<dbReference type="GO" id="GO:0007059">
    <property type="term" value="P:chromosome segregation"/>
    <property type="evidence" value="ECO:0007669"/>
    <property type="project" value="UniProtKB-UniRule"/>
</dbReference>
<keyword evidence="5 9" id="KW-0229">DNA integration</keyword>
<dbReference type="InterPro" id="IPR002104">
    <property type="entry name" value="Integrase_catalytic"/>
</dbReference>
<dbReference type="Proteomes" id="UP000009311">
    <property type="component" value="Unassembled WGS sequence"/>
</dbReference>
<dbReference type="Gene3D" id="1.10.443.10">
    <property type="entry name" value="Intergrase catalytic core"/>
    <property type="match status" value="1"/>
</dbReference>
<comment type="caution">
    <text evidence="12">The sequence shown here is derived from an EMBL/GenBank/DDBJ whole genome shotgun (WGS) entry which is preliminary data.</text>
</comment>
<evidence type="ECO:0000256" key="2">
    <source>
        <dbReference type="ARBA" id="ARBA00022490"/>
    </source>
</evidence>
<comment type="similarity">
    <text evidence="9">Belongs to the 'phage' integrase family. XerC subfamily.</text>
</comment>
<keyword evidence="13" id="KW-1185">Reference proteome</keyword>